<dbReference type="AlphaFoldDB" id="A0A4R4DJS2"/>
<sequence length="287" mass="31423">MSPGDRRAETKSSTGGLNQDPKPTWEVYAIRYGRHDRPAQSNFLLPVQDPHDAMPLDYFVWLVRDRASGHEIVVDTGFDAACAEKRGRTLSRSVADSLRAMDCDPARVRDVVVTHLHYDHAGSIDIFTGARIHIQDREMAFATGRHMCTACIRIPFEADHVVAMVRALFADKVQFHDGEGEVAPGVTVHRVGGHSDGLQVVRVETARGPVVLASDAMHFYANGETGNPFPIIFDLGAMTQGWRIAKRLAGGDETRVIPGHDPAVRSRFQPVPGQDGEVVALHLPPVG</sequence>
<evidence type="ECO:0000259" key="7">
    <source>
        <dbReference type="SMART" id="SM00849"/>
    </source>
</evidence>
<accession>A0A4R4DJS2</accession>
<evidence type="ECO:0000256" key="4">
    <source>
        <dbReference type="ARBA" id="ARBA00022801"/>
    </source>
</evidence>
<dbReference type="CDD" id="cd07729">
    <property type="entry name" value="AHL_lactonase_MBL-fold"/>
    <property type="match status" value="1"/>
</dbReference>
<dbReference type="SMART" id="SM00849">
    <property type="entry name" value="Lactamase_B"/>
    <property type="match status" value="1"/>
</dbReference>
<comment type="similarity">
    <text evidence="2">Belongs to the metallo-beta-lactamase superfamily.</text>
</comment>
<dbReference type="Proteomes" id="UP000295023">
    <property type="component" value="Unassembled WGS sequence"/>
</dbReference>
<dbReference type="EMBL" id="SKBM01000014">
    <property type="protein sequence ID" value="TCZ59766.1"/>
    <property type="molecule type" value="Genomic_DNA"/>
</dbReference>
<evidence type="ECO:0000256" key="5">
    <source>
        <dbReference type="ARBA" id="ARBA00022833"/>
    </source>
</evidence>
<feature type="compositionally biased region" description="Basic and acidic residues" evidence="6">
    <location>
        <begin position="1"/>
        <end position="10"/>
    </location>
</feature>
<evidence type="ECO:0000256" key="1">
    <source>
        <dbReference type="ARBA" id="ARBA00001947"/>
    </source>
</evidence>
<comment type="cofactor">
    <cofactor evidence="1">
        <name>Zn(2+)</name>
        <dbReference type="ChEBI" id="CHEBI:29105"/>
    </cofactor>
</comment>
<feature type="region of interest" description="Disordered" evidence="6">
    <location>
        <begin position="1"/>
        <end position="22"/>
    </location>
</feature>
<keyword evidence="4" id="KW-0378">Hydrolase</keyword>
<evidence type="ECO:0000313" key="9">
    <source>
        <dbReference type="Proteomes" id="UP000295023"/>
    </source>
</evidence>
<keyword evidence="9" id="KW-1185">Reference proteome</keyword>
<dbReference type="GO" id="GO:0046872">
    <property type="term" value="F:metal ion binding"/>
    <property type="evidence" value="ECO:0007669"/>
    <property type="project" value="UniProtKB-KW"/>
</dbReference>
<name>A0A4R4DJS2_9PROT</name>
<keyword evidence="3" id="KW-0479">Metal-binding</keyword>
<evidence type="ECO:0000256" key="6">
    <source>
        <dbReference type="SAM" id="MobiDB-lite"/>
    </source>
</evidence>
<organism evidence="8 9">
    <name type="scientific">Roseicella aquatilis</name>
    <dbReference type="NCBI Taxonomy" id="2527868"/>
    <lineage>
        <taxon>Bacteria</taxon>
        <taxon>Pseudomonadati</taxon>
        <taxon>Pseudomonadota</taxon>
        <taxon>Alphaproteobacteria</taxon>
        <taxon>Acetobacterales</taxon>
        <taxon>Roseomonadaceae</taxon>
        <taxon>Roseicella</taxon>
    </lineage>
</organism>
<evidence type="ECO:0000313" key="8">
    <source>
        <dbReference type="EMBL" id="TCZ59766.1"/>
    </source>
</evidence>
<dbReference type="InterPro" id="IPR001279">
    <property type="entry name" value="Metallo-B-lactamas"/>
</dbReference>
<dbReference type="PANTHER" id="PTHR42978">
    <property type="entry name" value="QUORUM-QUENCHING LACTONASE YTNP-RELATED-RELATED"/>
    <property type="match status" value="1"/>
</dbReference>
<dbReference type="Gene3D" id="3.60.15.10">
    <property type="entry name" value="Ribonuclease Z/Hydroxyacylglutathione hydrolase-like"/>
    <property type="match status" value="1"/>
</dbReference>
<gene>
    <name evidence="8" type="ORF">EXY23_15755</name>
</gene>
<evidence type="ECO:0000256" key="3">
    <source>
        <dbReference type="ARBA" id="ARBA00022723"/>
    </source>
</evidence>
<keyword evidence="5" id="KW-0862">Zinc</keyword>
<reference evidence="8 9" key="1">
    <citation type="submission" date="2019-03" db="EMBL/GenBank/DDBJ databases">
        <title>Paracraurococcus aquatilis NE82 genome sequence.</title>
        <authorList>
            <person name="Zhao Y."/>
            <person name="Du Z."/>
        </authorList>
    </citation>
    <scope>NUCLEOTIDE SEQUENCE [LARGE SCALE GENOMIC DNA]</scope>
    <source>
        <strain evidence="8 9">NE82</strain>
    </source>
</reference>
<dbReference type="Pfam" id="PF00753">
    <property type="entry name" value="Lactamase_B"/>
    <property type="match status" value="1"/>
</dbReference>
<dbReference type="SUPFAM" id="SSF56281">
    <property type="entry name" value="Metallo-hydrolase/oxidoreductase"/>
    <property type="match status" value="1"/>
</dbReference>
<dbReference type="InterPro" id="IPR036866">
    <property type="entry name" value="RibonucZ/Hydroxyglut_hydro"/>
</dbReference>
<feature type="domain" description="Metallo-beta-lactamase" evidence="7">
    <location>
        <begin position="57"/>
        <end position="260"/>
    </location>
</feature>
<dbReference type="RefSeq" id="WP_132291218.1">
    <property type="nucleotide sequence ID" value="NZ_SKBM01000014.1"/>
</dbReference>
<dbReference type="GO" id="GO:0016787">
    <property type="term" value="F:hydrolase activity"/>
    <property type="evidence" value="ECO:0007669"/>
    <property type="project" value="UniProtKB-KW"/>
</dbReference>
<proteinExistence type="inferred from homology"/>
<comment type="caution">
    <text evidence="8">The sequence shown here is derived from an EMBL/GenBank/DDBJ whole genome shotgun (WGS) entry which is preliminary data.</text>
</comment>
<dbReference type="InterPro" id="IPR051013">
    <property type="entry name" value="MBL_superfamily_lactonases"/>
</dbReference>
<dbReference type="OrthoDB" id="9773738at2"/>
<dbReference type="PANTHER" id="PTHR42978:SF7">
    <property type="entry name" value="METALLO-HYDROLASE RV2300C-RELATED"/>
    <property type="match status" value="1"/>
</dbReference>
<evidence type="ECO:0000256" key="2">
    <source>
        <dbReference type="ARBA" id="ARBA00007749"/>
    </source>
</evidence>
<protein>
    <submittedName>
        <fullName evidence="8">N-acyl homoserine lactonase family protein</fullName>
    </submittedName>
</protein>